<dbReference type="EMBL" id="CM004472">
    <property type="protein sequence ID" value="OCT85621.1"/>
    <property type="molecule type" value="Genomic_DNA"/>
</dbReference>
<evidence type="ECO:0000313" key="2">
    <source>
        <dbReference type="Proteomes" id="UP000694892"/>
    </source>
</evidence>
<dbReference type="AlphaFoldDB" id="A0A974HPZ1"/>
<dbReference type="Proteomes" id="UP000694892">
    <property type="component" value="Chromosome 4L"/>
</dbReference>
<name>A0A974HPZ1_XENLA</name>
<reference evidence="2" key="1">
    <citation type="journal article" date="2016" name="Nature">
        <title>Genome evolution in the allotetraploid frog Xenopus laevis.</title>
        <authorList>
            <person name="Session A.M."/>
            <person name="Uno Y."/>
            <person name="Kwon T."/>
            <person name="Chapman J.A."/>
            <person name="Toyoda A."/>
            <person name="Takahashi S."/>
            <person name="Fukui A."/>
            <person name="Hikosaka A."/>
            <person name="Suzuki A."/>
            <person name="Kondo M."/>
            <person name="van Heeringen S.J."/>
            <person name="Quigley I."/>
            <person name="Heinz S."/>
            <person name="Ogino H."/>
            <person name="Ochi H."/>
            <person name="Hellsten U."/>
            <person name="Lyons J.B."/>
            <person name="Simakov O."/>
            <person name="Putnam N."/>
            <person name="Stites J."/>
            <person name="Kuroki Y."/>
            <person name="Tanaka T."/>
            <person name="Michiue T."/>
            <person name="Watanabe M."/>
            <person name="Bogdanovic O."/>
            <person name="Lister R."/>
            <person name="Georgiou G."/>
            <person name="Paranjpe S.S."/>
            <person name="van Kruijsbergen I."/>
            <person name="Shu S."/>
            <person name="Carlson J."/>
            <person name="Kinoshita T."/>
            <person name="Ohta Y."/>
            <person name="Mawaribuchi S."/>
            <person name="Jenkins J."/>
            <person name="Grimwood J."/>
            <person name="Schmutz J."/>
            <person name="Mitros T."/>
            <person name="Mozaffari S.V."/>
            <person name="Suzuki Y."/>
            <person name="Haramoto Y."/>
            <person name="Yamamoto T.S."/>
            <person name="Takagi C."/>
            <person name="Heald R."/>
            <person name="Miller K."/>
            <person name="Haudenschild C."/>
            <person name="Kitzman J."/>
            <person name="Nakayama T."/>
            <person name="Izutsu Y."/>
            <person name="Robert J."/>
            <person name="Fortriede J."/>
            <person name="Burns K."/>
            <person name="Lotay V."/>
            <person name="Karimi K."/>
            <person name="Yasuoka Y."/>
            <person name="Dichmann D.S."/>
            <person name="Flajnik M.F."/>
            <person name="Houston D.W."/>
            <person name="Shendure J."/>
            <person name="DuPasquier L."/>
            <person name="Vize P.D."/>
            <person name="Zorn A.M."/>
            <person name="Ito M."/>
            <person name="Marcotte E.M."/>
            <person name="Wallingford J.B."/>
            <person name="Ito Y."/>
            <person name="Asashima M."/>
            <person name="Ueno N."/>
            <person name="Matsuda Y."/>
            <person name="Veenstra G.J."/>
            <person name="Fujiyama A."/>
            <person name="Harland R.M."/>
            <person name="Taira M."/>
            <person name="Rokhsar D.S."/>
        </authorList>
    </citation>
    <scope>NUCLEOTIDE SEQUENCE [LARGE SCALE GENOMIC DNA]</scope>
    <source>
        <strain evidence="2">J</strain>
    </source>
</reference>
<proteinExistence type="predicted"/>
<organism evidence="1 2">
    <name type="scientific">Xenopus laevis</name>
    <name type="common">African clawed frog</name>
    <dbReference type="NCBI Taxonomy" id="8355"/>
    <lineage>
        <taxon>Eukaryota</taxon>
        <taxon>Metazoa</taxon>
        <taxon>Chordata</taxon>
        <taxon>Craniata</taxon>
        <taxon>Vertebrata</taxon>
        <taxon>Euteleostomi</taxon>
        <taxon>Amphibia</taxon>
        <taxon>Batrachia</taxon>
        <taxon>Anura</taxon>
        <taxon>Pipoidea</taxon>
        <taxon>Pipidae</taxon>
        <taxon>Xenopodinae</taxon>
        <taxon>Xenopus</taxon>
        <taxon>Xenopus</taxon>
    </lineage>
</organism>
<sequence length="91" mass="10940">MTFTYSEAEATRIVNSITGNREFLIEQDNAGLFRQMEKFNMQKIAYDLHLRTLAEYYKLHRIPRGLRSHLRPIMFMDDANFKIRWEAILNK</sequence>
<evidence type="ECO:0000313" key="1">
    <source>
        <dbReference type="EMBL" id="OCT85621.1"/>
    </source>
</evidence>
<protein>
    <submittedName>
        <fullName evidence="1">Uncharacterized protein</fullName>
    </submittedName>
</protein>
<accession>A0A974HPZ1</accession>
<gene>
    <name evidence="1" type="ORF">XELAEV_18023791mg</name>
</gene>